<dbReference type="PANTHER" id="PTHR10151:SF120">
    <property type="entry name" value="BIS(5'-ADENOSYL)-TRIPHOSPHATASE"/>
    <property type="match status" value="1"/>
</dbReference>
<organism evidence="2 3">
    <name type="scientific">Opisthorchis felineus</name>
    <dbReference type="NCBI Taxonomy" id="147828"/>
    <lineage>
        <taxon>Eukaryota</taxon>
        <taxon>Metazoa</taxon>
        <taxon>Spiralia</taxon>
        <taxon>Lophotrochozoa</taxon>
        <taxon>Platyhelminthes</taxon>
        <taxon>Trematoda</taxon>
        <taxon>Digenea</taxon>
        <taxon>Opisthorchiida</taxon>
        <taxon>Opisthorchiata</taxon>
        <taxon>Opisthorchiidae</taxon>
        <taxon>Opisthorchis</taxon>
    </lineage>
</organism>
<keyword evidence="1" id="KW-1133">Transmembrane helix</keyword>
<name>A0A4S2MF58_OPIFE</name>
<evidence type="ECO:0000313" key="2">
    <source>
        <dbReference type="EMBL" id="TGZ75282.1"/>
    </source>
</evidence>
<comment type="caution">
    <text evidence="2">The sequence shown here is derived from an EMBL/GenBank/DDBJ whole genome shotgun (WGS) entry which is preliminary data.</text>
</comment>
<evidence type="ECO:0000313" key="3">
    <source>
        <dbReference type="Proteomes" id="UP000308267"/>
    </source>
</evidence>
<evidence type="ECO:0000256" key="1">
    <source>
        <dbReference type="SAM" id="Phobius"/>
    </source>
</evidence>
<dbReference type="OrthoDB" id="6151632at2759"/>
<dbReference type="Proteomes" id="UP000308267">
    <property type="component" value="Unassembled WGS sequence"/>
</dbReference>
<dbReference type="GO" id="GO:0016787">
    <property type="term" value="F:hydrolase activity"/>
    <property type="evidence" value="ECO:0007669"/>
    <property type="project" value="UniProtKB-ARBA"/>
</dbReference>
<proteinExistence type="predicted"/>
<dbReference type="Gene3D" id="3.40.720.10">
    <property type="entry name" value="Alkaline Phosphatase, subunit A"/>
    <property type="match status" value="1"/>
</dbReference>
<dbReference type="AlphaFoldDB" id="A0A4S2MF58"/>
<gene>
    <name evidence="2" type="ORF">CRM22_000469</name>
</gene>
<dbReference type="Pfam" id="PF01663">
    <property type="entry name" value="Phosphodiest"/>
    <property type="match status" value="1"/>
</dbReference>
<feature type="transmembrane region" description="Helical" evidence="1">
    <location>
        <begin position="225"/>
        <end position="246"/>
    </location>
</feature>
<dbReference type="SUPFAM" id="SSF53649">
    <property type="entry name" value="Alkaline phosphatase-like"/>
    <property type="match status" value="1"/>
</dbReference>
<dbReference type="STRING" id="147828.A0A4S2MF58"/>
<reference evidence="2 3" key="1">
    <citation type="journal article" date="2019" name="BMC Genomics">
        <title>New insights from Opisthorchis felineus genome: update on genomics of the epidemiologically important liver flukes.</title>
        <authorList>
            <person name="Ershov N.I."/>
            <person name="Mordvinov V.A."/>
            <person name="Prokhortchouk E.B."/>
            <person name="Pakharukova M.Y."/>
            <person name="Gunbin K.V."/>
            <person name="Ustyantsev K."/>
            <person name="Genaev M.A."/>
            <person name="Blinov A.G."/>
            <person name="Mazur A."/>
            <person name="Boulygina E."/>
            <person name="Tsygankova S."/>
            <person name="Khrameeva E."/>
            <person name="Chekanov N."/>
            <person name="Fan G."/>
            <person name="Xiao A."/>
            <person name="Zhang H."/>
            <person name="Xu X."/>
            <person name="Yang H."/>
            <person name="Solovyev V."/>
            <person name="Lee S.M."/>
            <person name="Liu X."/>
            <person name="Afonnikov D.A."/>
            <person name="Skryabin K.G."/>
        </authorList>
    </citation>
    <scope>NUCLEOTIDE SEQUENCE [LARGE SCALE GENOMIC DNA]</scope>
    <source>
        <strain evidence="2">AK-0245</strain>
        <tissue evidence="2">Whole organism</tissue>
    </source>
</reference>
<dbReference type="InterPro" id="IPR017850">
    <property type="entry name" value="Alkaline_phosphatase_core_sf"/>
</dbReference>
<keyword evidence="3" id="KW-1185">Reference proteome</keyword>
<sequence length="270" mass="31026">MIRFIAGLFKPDRQAFSELFNHARLHEVRNTECTSYHTMTTLLPVNPAGLDYAEPKKCSRTNHQSIMRASGPSRKEQSVYQKLRDAHSHLKVYWLSETPFSLHFNHSNSRMPPIVLIPDPLWRLTHQTNDSIQAGNHGYSPEFSEMNPFLIASGPSFRKNDVVTQVHAVDMYTLMCGLLQIRPNPHNGSLERIAENLLKSDVARRLLYFEHWPAWFVQLALELEFLWLLMALTVLSSMVATLGILLHMQRKFSRLASNSEDHCDDKEAMA</sequence>
<accession>A0A4S2MF58</accession>
<protein>
    <submittedName>
        <fullName evidence="2">Uncharacterized protein</fullName>
    </submittedName>
</protein>
<dbReference type="InterPro" id="IPR002591">
    <property type="entry name" value="Phosphodiest/P_Trfase"/>
</dbReference>
<keyword evidence="1" id="KW-0812">Transmembrane</keyword>
<dbReference type="PANTHER" id="PTHR10151">
    <property type="entry name" value="ECTONUCLEOTIDE PYROPHOSPHATASE/PHOSPHODIESTERASE"/>
    <property type="match status" value="1"/>
</dbReference>
<keyword evidence="1" id="KW-0472">Membrane</keyword>
<dbReference type="EMBL" id="SJOL01000831">
    <property type="protein sequence ID" value="TGZ75282.1"/>
    <property type="molecule type" value="Genomic_DNA"/>
</dbReference>